<dbReference type="Proteomes" id="UP000734511">
    <property type="component" value="Unassembled WGS sequence"/>
</dbReference>
<keyword evidence="7" id="KW-0573">Peptidoglycan synthesis</keyword>
<keyword evidence="9" id="KW-0961">Cell wall biogenesis/degradation</keyword>
<dbReference type="SUPFAM" id="SSF55205">
    <property type="entry name" value="EPT/RTPC-like"/>
    <property type="match status" value="1"/>
</dbReference>
<dbReference type="InterPro" id="IPR050068">
    <property type="entry name" value="MurA_subfamily"/>
</dbReference>
<keyword evidence="3" id="KW-0963">Cytoplasm</keyword>
<evidence type="ECO:0000256" key="10">
    <source>
        <dbReference type="ARBA" id="ARBA00037534"/>
    </source>
</evidence>
<proteinExistence type="inferred from homology"/>
<dbReference type="PANTHER" id="PTHR43783:SF1">
    <property type="entry name" value="UDP-N-ACETYLGLUCOSAMINE 1-CARBOXYVINYLTRANSFERASE"/>
    <property type="match status" value="1"/>
</dbReference>
<evidence type="ECO:0000259" key="17">
    <source>
        <dbReference type="Pfam" id="PF00275"/>
    </source>
</evidence>
<evidence type="ECO:0000256" key="3">
    <source>
        <dbReference type="ARBA" id="ARBA00022490"/>
    </source>
</evidence>
<evidence type="ECO:0000256" key="12">
    <source>
        <dbReference type="ARBA" id="ARBA00039108"/>
    </source>
</evidence>
<keyword evidence="4" id="KW-0132">Cell division</keyword>
<name>A0ABX1A0Q2_9ACTN</name>
<dbReference type="EC" id="2.5.1.7" evidence="12"/>
<keyword evidence="5" id="KW-0808">Transferase</keyword>
<keyword evidence="6" id="KW-0133">Cell shape</keyword>
<dbReference type="Pfam" id="PF00275">
    <property type="entry name" value="EPSP_synthase"/>
    <property type="match status" value="1"/>
</dbReference>
<comment type="catalytic activity">
    <reaction evidence="16">
        <text>phosphoenolpyruvate + UDP-N-acetyl-alpha-D-glucosamine = UDP-N-acetyl-3-O-(1-carboxyvinyl)-alpha-D-glucosamine + phosphate</text>
        <dbReference type="Rhea" id="RHEA:18681"/>
        <dbReference type="ChEBI" id="CHEBI:43474"/>
        <dbReference type="ChEBI" id="CHEBI:57705"/>
        <dbReference type="ChEBI" id="CHEBI:58702"/>
        <dbReference type="ChEBI" id="CHEBI:68483"/>
        <dbReference type="EC" id="2.5.1.7"/>
    </reaction>
</comment>
<comment type="subcellular location">
    <subcellularLocation>
        <location evidence="1">Cytoplasm</location>
    </subcellularLocation>
</comment>
<feature type="non-terminal residue" evidence="18">
    <location>
        <position position="93"/>
    </location>
</feature>
<evidence type="ECO:0000256" key="4">
    <source>
        <dbReference type="ARBA" id="ARBA00022618"/>
    </source>
</evidence>
<evidence type="ECO:0000256" key="16">
    <source>
        <dbReference type="ARBA" id="ARBA00047527"/>
    </source>
</evidence>
<feature type="domain" description="Enolpyruvate transferase" evidence="17">
    <location>
        <begin position="23"/>
        <end position="80"/>
    </location>
</feature>
<evidence type="ECO:0000313" key="19">
    <source>
        <dbReference type="Proteomes" id="UP000734511"/>
    </source>
</evidence>
<dbReference type="InterPro" id="IPR013792">
    <property type="entry name" value="RNA3'P_cycl/enolpyr_Trfase_a/b"/>
</dbReference>
<keyword evidence="8" id="KW-0131">Cell cycle</keyword>
<evidence type="ECO:0000256" key="14">
    <source>
        <dbReference type="ARBA" id="ARBA00042443"/>
    </source>
</evidence>
<dbReference type="PANTHER" id="PTHR43783">
    <property type="entry name" value="UDP-N-ACETYLGLUCOSAMINE 1-CARBOXYVINYLTRANSFERASE"/>
    <property type="match status" value="1"/>
</dbReference>
<comment type="caution">
    <text evidence="18">The sequence shown here is derived from an EMBL/GenBank/DDBJ whole genome shotgun (WGS) entry which is preliminary data.</text>
</comment>
<keyword evidence="19" id="KW-1185">Reference proteome</keyword>
<accession>A0ABX1A0Q2</accession>
<dbReference type="InterPro" id="IPR001986">
    <property type="entry name" value="Enolpyruvate_Tfrase_dom"/>
</dbReference>
<evidence type="ECO:0000256" key="11">
    <source>
        <dbReference type="ARBA" id="ARBA00038367"/>
    </source>
</evidence>
<evidence type="ECO:0000256" key="13">
    <source>
        <dbReference type="ARBA" id="ARBA00039754"/>
    </source>
</evidence>
<reference evidence="18 19" key="1">
    <citation type="submission" date="2020-03" db="EMBL/GenBank/DDBJ databases">
        <title>WGS of actinomycetes isolated from Thailand.</title>
        <authorList>
            <person name="Thawai C."/>
        </authorList>
    </citation>
    <scope>NUCLEOTIDE SEQUENCE [LARGE SCALE GENOMIC DNA]</scope>
    <source>
        <strain evidence="18 19">PRB2-1</strain>
    </source>
</reference>
<dbReference type="InterPro" id="IPR036968">
    <property type="entry name" value="Enolpyruvate_Tfrase_sf"/>
</dbReference>
<evidence type="ECO:0000313" key="18">
    <source>
        <dbReference type="EMBL" id="NJP47213.1"/>
    </source>
</evidence>
<gene>
    <name evidence="18" type="ORF">HCN08_27980</name>
</gene>
<comment type="function">
    <text evidence="10">Cell wall formation. Adds enolpyruvyl to UDP-N-acetylglucosamine.</text>
</comment>
<comment type="similarity">
    <text evidence="11">Belongs to the EPSP synthase family. MurA subfamily.</text>
</comment>
<evidence type="ECO:0000256" key="5">
    <source>
        <dbReference type="ARBA" id="ARBA00022679"/>
    </source>
</evidence>
<evidence type="ECO:0000256" key="7">
    <source>
        <dbReference type="ARBA" id="ARBA00022984"/>
    </source>
</evidence>
<sequence>MEPQPLNPRGTAPTTAAEVIAIRPGPPLTGTVTVDGSKNAALPLLAAAAVLRSPVHLSNLPDSTDVHVLITLLREVGLDVAGFPGSANAALIS</sequence>
<evidence type="ECO:0000256" key="8">
    <source>
        <dbReference type="ARBA" id="ARBA00023306"/>
    </source>
</evidence>
<evidence type="ECO:0000256" key="6">
    <source>
        <dbReference type="ARBA" id="ARBA00022960"/>
    </source>
</evidence>
<comment type="pathway">
    <text evidence="2">Cell wall biogenesis; peptidoglycan biosynthesis.</text>
</comment>
<protein>
    <recommendedName>
        <fullName evidence="13">UDP-N-acetylglucosamine 1-carboxyvinyltransferase</fullName>
        <ecNumber evidence="12">2.5.1.7</ecNumber>
    </recommendedName>
    <alternativeName>
        <fullName evidence="14">Enoylpyruvate transferase</fullName>
    </alternativeName>
    <alternativeName>
        <fullName evidence="15">UDP-N-acetylglucosamine enolpyruvyl transferase</fullName>
    </alternativeName>
</protein>
<organism evidence="18 19">
    <name type="scientific">Actinacidiphila epipremni</name>
    <dbReference type="NCBI Taxonomy" id="2053013"/>
    <lineage>
        <taxon>Bacteria</taxon>
        <taxon>Bacillati</taxon>
        <taxon>Actinomycetota</taxon>
        <taxon>Actinomycetes</taxon>
        <taxon>Kitasatosporales</taxon>
        <taxon>Streptomycetaceae</taxon>
        <taxon>Actinacidiphila</taxon>
    </lineage>
</organism>
<evidence type="ECO:0000256" key="9">
    <source>
        <dbReference type="ARBA" id="ARBA00023316"/>
    </source>
</evidence>
<dbReference type="Gene3D" id="3.65.10.10">
    <property type="entry name" value="Enolpyruvate transferase domain"/>
    <property type="match status" value="2"/>
</dbReference>
<dbReference type="EMBL" id="JAATEJ010000027">
    <property type="protein sequence ID" value="NJP47213.1"/>
    <property type="molecule type" value="Genomic_DNA"/>
</dbReference>
<evidence type="ECO:0000256" key="1">
    <source>
        <dbReference type="ARBA" id="ARBA00004496"/>
    </source>
</evidence>
<evidence type="ECO:0000256" key="2">
    <source>
        <dbReference type="ARBA" id="ARBA00004752"/>
    </source>
</evidence>
<evidence type="ECO:0000256" key="15">
    <source>
        <dbReference type="ARBA" id="ARBA00042842"/>
    </source>
</evidence>